<feature type="region of interest" description="Disordered" evidence="1">
    <location>
        <begin position="32"/>
        <end position="57"/>
    </location>
</feature>
<feature type="compositionally biased region" description="Low complexity" evidence="1">
    <location>
        <begin position="34"/>
        <end position="49"/>
    </location>
</feature>
<gene>
    <name evidence="2" type="ORF">UFOVP621_34</name>
</gene>
<reference evidence="2" key="1">
    <citation type="submission" date="2020-04" db="EMBL/GenBank/DDBJ databases">
        <authorList>
            <person name="Chiriac C."/>
            <person name="Salcher M."/>
            <person name="Ghai R."/>
            <person name="Kavagutti S V."/>
        </authorList>
    </citation>
    <scope>NUCLEOTIDE SEQUENCE</scope>
</reference>
<proteinExistence type="predicted"/>
<accession>A0A6J5N020</accession>
<dbReference type="EMBL" id="LR796586">
    <property type="protein sequence ID" value="CAB4152915.1"/>
    <property type="molecule type" value="Genomic_DNA"/>
</dbReference>
<protein>
    <submittedName>
        <fullName evidence="2">Uncharacterized protein</fullName>
    </submittedName>
</protein>
<evidence type="ECO:0000256" key="1">
    <source>
        <dbReference type="SAM" id="MobiDB-lite"/>
    </source>
</evidence>
<name>A0A6J5N020_9CAUD</name>
<sequence length="57" mass="5904">MADNKKSHPGFKAVQKKIAAKEGVSEKAAGAILASSSRKASAKAKANNPKLKKVKGK</sequence>
<organism evidence="2">
    <name type="scientific">uncultured Caudovirales phage</name>
    <dbReference type="NCBI Taxonomy" id="2100421"/>
    <lineage>
        <taxon>Viruses</taxon>
        <taxon>Duplodnaviria</taxon>
        <taxon>Heunggongvirae</taxon>
        <taxon>Uroviricota</taxon>
        <taxon>Caudoviricetes</taxon>
        <taxon>Peduoviridae</taxon>
        <taxon>Maltschvirus</taxon>
        <taxon>Maltschvirus maltsch</taxon>
    </lineage>
</organism>
<evidence type="ECO:0000313" key="2">
    <source>
        <dbReference type="EMBL" id="CAB4152915.1"/>
    </source>
</evidence>